<gene>
    <name evidence="2" type="ORF">ASPGLDRAFT_51110</name>
</gene>
<dbReference type="AlphaFoldDB" id="A0A1L9V9R9"/>
<dbReference type="VEuPathDB" id="FungiDB:ASPGLDRAFT_51110"/>
<dbReference type="EMBL" id="KV878909">
    <property type="protein sequence ID" value="OJJ80696.1"/>
    <property type="molecule type" value="Genomic_DNA"/>
</dbReference>
<dbReference type="Gene3D" id="3.60.21.10">
    <property type="match status" value="1"/>
</dbReference>
<dbReference type="InterPro" id="IPR029052">
    <property type="entry name" value="Metallo-depent_PP-like"/>
</dbReference>
<sequence length="283" mass="32625">MALQKLRTFFSGKQTLPFHVLSDLHLEVDQQYVSFPFPVCANHLILAGDVGRLADYDAYLYFLQKQVERFATVFLVLGNHEFYKESFKSGIEKARRLEKEPCLNGQLVLLHQRRYDVPDSNVTILGCTLWSRVSKRSSDDIRQNVQDFHQIEDWTIDDHNAAYDADFEWLLRELKSMQNENQRAGKDQKRSVLVVTHHAPLTQLTSSPRNENSSISPAFATDILSDIPKLDGVKAWLFGHTHYSTEFKYRGVKVVSNQRGYVLNGIRLGDKTNRFNPTKVIHL</sequence>
<accession>A0A1L9V9R9</accession>
<dbReference type="GeneID" id="34463722"/>
<dbReference type="GO" id="GO:0016787">
    <property type="term" value="F:hydrolase activity"/>
    <property type="evidence" value="ECO:0007669"/>
    <property type="project" value="InterPro"/>
</dbReference>
<dbReference type="Pfam" id="PF00149">
    <property type="entry name" value="Metallophos"/>
    <property type="match status" value="1"/>
</dbReference>
<dbReference type="Proteomes" id="UP000184300">
    <property type="component" value="Unassembled WGS sequence"/>
</dbReference>
<dbReference type="PANTHER" id="PTHR37844:SF2">
    <property type="entry name" value="SER_THR PROTEIN PHOSPHATASE SUPERFAMILY (AFU_ORTHOLOGUE AFUA_1G14840)"/>
    <property type="match status" value="1"/>
</dbReference>
<protein>
    <recommendedName>
        <fullName evidence="1">Calcineurin-like phosphoesterase domain-containing protein</fullName>
    </recommendedName>
</protein>
<organism evidence="2 3">
    <name type="scientific">Aspergillus glaucus CBS 516.65</name>
    <dbReference type="NCBI Taxonomy" id="1160497"/>
    <lineage>
        <taxon>Eukaryota</taxon>
        <taxon>Fungi</taxon>
        <taxon>Dikarya</taxon>
        <taxon>Ascomycota</taxon>
        <taxon>Pezizomycotina</taxon>
        <taxon>Eurotiomycetes</taxon>
        <taxon>Eurotiomycetidae</taxon>
        <taxon>Eurotiales</taxon>
        <taxon>Aspergillaceae</taxon>
        <taxon>Aspergillus</taxon>
        <taxon>Aspergillus subgen. Aspergillus</taxon>
    </lineage>
</organism>
<keyword evidence="3" id="KW-1185">Reference proteome</keyword>
<reference evidence="3" key="1">
    <citation type="journal article" date="2017" name="Genome Biol.">
        <title>Comparative genomics reveals high biological diversity and specific adaptations in the industrially and medically important fungal genus Aspergillus.</title>
        <authorList>
            <person name="de Vries R.P."/>
            <person name="Riley R."/>
            <person name="Wiebenga A."/>
            <person name="Aguilar-Osorio G."/>
            <person name="Amillis S."/>
            <person name="Uchima C.A."/>
            <person name="Anderluh G."/>
            <person name="Asadollahi M."/>
            <person name="Askin M."/>
            <person name="Barry K."/>
            <person name="Battaglia E."/>
            <person name="Bayram O."/>
            <person name="Benocci T."/>
            <person name="Braus-Stromeyer S.A."/>
            <person name="Caldana C."/>
            <person name="Canovas D."/>
            <person name="Cerqueira G.C."/>
            <person name="Chen F."/>
            <person name="Chen W."/>
            <person name="Choi C."/>
            <person name="Clum A."/>
            <person name="Dos Santos R.A."/>
            <person name="Damasio A.R."/>
            <person name="Diallinas G."/>
            <person name="Emri T."/>
            <person name="Fekete E."/>
            <person name="Flipphi M."/>
            <person name="Freyberg S."/>
            <person name="Gallo A."/>
            <person name="Gournas C."/>
            <person name="Habgood R."/>
            <person name="Hainaut M."/>
            <person name="Harispe M.L."/>
            <person name="Henrissat B."/>
            <person name="Hilden K.S."/>
            <person name="Hope R."/>
            <person name="Hossain A."/>
            <person name="Karabika E."/>
            <person name="Karaffa L."/>
            <person name="Karanyi Z."/>
            <person name="Krasevec N."/>
            <person name="Kuo A."/>
            <person name="Kusch H."/>
            <person name="LaButti K."/>
            <person name="Lagendijk E.L."/>
            <person name="Lapidus A."/>
            <person name="Levasseur A."/>
            <person name="Lindquist E."/>
            <person name="Lipzen A."/>
            <person name="Logrieco A.F."/>
            <person name="MacCabe A."/>
            <person name="Maekelae M.R."/>
            <person name="Malavazi I."/>
            <person name="Melin P."/>
            <person name="Meyer V."/>
            <person name="Mielnichuk N."/>
            <person name="Miskei M."/>
            <person name="Molnar A.P."/>
            <person name="Mule G."/>
            <person name="Ngan C.Y."/>
            <person name="Orejas M."/>
            <person name="Orosz E."/>
            <person name="Ouedraogo J.P."/>
            <person name="Overkamp K.M."/>
            <person name="Park H.-S."/>
            <person name="Perrone G."/>
            <person name="Piumi F."/>
            <person name="Punt P.J."/>
            <person name="Ram A.F."/>
            <person name="Ramon A."/>
            <person name="Rauscher S."/>
            <person name="Record E."/>
            <person name="Riano-Pachon D.M."/>
            <person name="Robert V."/>
            <person name="Roehrig J."/>
            <person name="Ruller R."/>
            <person name="Salamov A."/>
            <person name="Salih N.S."/>
            <person name="Samson R.A."/>
            <person name="Sandor E."/>
            <person name="Sanguinetti M."/>
            <person name="Schuetze T."/>
            <person name="Sepcic K."/>
            <person name="Shelest E."/>
            <person name="Sherlock G."/>
            <person name="Sophianopoulou V."/>
            <person name="Squina F.M."/>
            <person name="Sun H."/>
            <person name="Susca A."/>
            <person name="Todd R.B."/>
            <person name="Tsang A."/>
            <person name="Unkles S.E."/>
            <person name="van de Wiele N."/>
            <person name="van Rossen-Uffink D."/>
            <person name="Oliveira J.V."/>
            <person name="Vesth T.C."/>
            <person name="Visser J."/>
            <person name="Yu J.-H."/>
            <person name="Zhou M."/>
            <person name="Andersen M.R."/>
            <person name="Archer D.B."/>
            <person name="Baker S.E."/>
            <person name="Benoit I."/>
            <person name="Brakhage A.A."/>
            <person name="Braus G.H."/>
            <person name="Fischer R."/>
            <person name="Frisvad J.C."/>
            <person name="Goldman G.H."/>
            <person name="Houbraken J."/>
            <person name="Oakley B."/>
            <person name="Pocsi I."/>
            <person name="Scazzocchio C."/>
            <person name="Seiboth B."/>
            <person name="vanKuyk P.A."/>
            <person name="Wortman J."/>
            <person name="Dyer P.S."/>
            <person name="Grigoriev I.V."/>
        </authorList>
    </citation>
    <scope>NUCLEOTIDE SEQUENCE [LARGE SCALE GENOMIC DNA]</scope>
    <source>
        <strain evidence="3">CBS 516.65</strain>
    </source>
</reference>
<dbReference type="RefSeq" id="XP_022397394.1">
    <property type="nucleotide sequence ID" value="XM_022547461.1"/>
</dbReference>
<feature type="domain" description="Calcineurin-like phosphoesterase" evidence="1">
    <location>
        <begin position="17"/>
        <end position="243"/>
    </location>
</feature>
<name>A0A1L9V9R9_ASPGL</name>
<dbReference type="InterPro" id="IPR004843">
    <property type="entry name" value="Calcineurin-like_PHP"/>
</dbReference>
<evidence type="ECO:0000313" key="3">
    <source>
        <dbReference type="Proteomes" id="UP000184300"/>
    </source>
</evidence>
<proteinExistence type="predicted"/>
<dbReference type="PANTHER" id="PTHR37844">
    <property type="entry name" value="SER/THR PROTEIN PHOSPHATASE SUPERFAMILY (AFU_ORTHOLOGUE AFUA_1G14840)"/>
    <property type="match status" value="1"/>
</dbReference>
<evidence type="ECO:0000313" key="2">
    <source>
        <dbReference type="EMBL" id="OJJ80696.1"/>
    </source>
</evidence>
<evidence type="ECO:0000259" key="1">
    <source>
        <dbReference type="Pfam" id="PF00149"/>
    </source>
</evidence>
<dbReference type="OrthoDB" id="550558at2759"/>
<dbReference type="SUPFAM" id="SSF56300">
    <property type="entry name" value="Metallo-dependent phosphatases"/>
    <property type="match status" value="1"/>
</dbReference>